<dbReference type="Proteomes" id="UP000284205">
    <property type="component" value="Unassembled WGS sequence"/>
</dbReference>
<accession>A0A412FF68</accession>
<dbReference type="Gene3D" id="2.60.120.260">
    <property type="entry name" value="Galactose-binding domain-like"/>
    <property type="match status" value="1"/>
</dbReference>
<evidence type="ECO:0000256" key="1">
    <source>
        <dbReference type="SAM" id="SignalP"/>
    </source>
</evidence>
<dbReference type="Gene3D" id="2.60.40.1080">
    <property type="match status" value="1"/>
</dbReference>
<dbReference type="EMBL" id="QSJD01000011">
    <property type="protein sequence ID" value="RHD49317.1"/>
    <property type="molecule type" value="Genomic_DNA"/>
</dbReference>
<evidence type="ECO:0000313" key="5">
    <source>
        <dbReference type="Proteomes" id="UP000284205"/>
    </source>
</evidence>
<keyword evidence="1" id="KW-0732">Signal</keyword>
<dbReference type="RefSeq" id="WP_122139605.1">
    <property type="nucleotide sequence ID" value="NZ_CAXSUM010000014.1"/>
</dbReference>
<dbReference type="SUPFAM" id="SSF49785">
    <property type="entry name" value="Galactose-binding domain-like"/>
    <property type="match status" value="1"/>
</dbReference>
<evidence type="ECO:0000313" key="6">
    <source>
        <dbReference type="Proteomes" id="UP000284689"/>
    </source>
</evidence>
<name>A0A412FF68_9BACE</name>
<feature type="signal peptide" evidence="1">
    <location>
        <begin position="1"/>
        <end position="21"/>
    </location>
</feature>
<dbReference type="InterPro" id="IPR008979">
    <property type="entry name" value="Galactose-bd-like_sf"/>
</dbReference>
<dbReference type="Pfam" id="PF00754">
    <property type="entry name" value="F5_F8_type_C"/>
    <property type="match status" value="1"/>
</dbReference>
<feature type="chain" id="PRO_5033414914" description="F5/8 type C domain-containing protein" evidence="1">
    <location>
        <begin position="22"/>
        <end position="383"/>
    </location>
</feature>
<evidence type="ECO:0000259" key="2">
    <source>
        <dbReference type="Pfam" id="PF00754"/>
    </source>
</evidence>
<sequence length="383" mass="42004">MKNINNILSVILLLFAGFFVAACDDEETVVVPDNWITVSTDPMTIGYEGGSLTCDYTLAKGLDASVVYIINHESWCLGYIKDSKIMIDVDLSENINGRTAKMSLIYDESHQVELVVEQGKAPTVLVESIDKSAMPESININETLDLNTVVKVLPTNASYQNLAFTLAEGSEAFVELSESGVVKGVAAGEAKINVAAVDESGVTDVITLNIIGNIRLNRDSWTVSTSITYKNGNNYVTDGTTGNPEHLFDNKTTTYLSLVKPGKSYGSDYTAAGINEPLYFVVDMGAEQTFNYFTWMHRSTNGYNYLRAWGISMYGSNDGKNFIEIKSDIDIPYENNTDEIVIAIPESTYRYVKVQFVKWSDLVTGSTSGGTLQVAEFGLGREL</sequence>
<dbReference type="PROSITE" id="PS51257">
    <property type="entry name" value="PROKAR_LIPOPROTEIN"/>
    <property type="match status" value="1"/>
</dbReference>
<dbReference type="EMBL" id="QRUO01000026">
    <property type="protein sequence ID" value="RGR66792.1"/>
    <property type="molecule type" value="Genomic_DNA"/>
</dbReference>
<organism evidence="3 5">
    <name type="scientific">Bacteroides caccae</name>
    <dbReference type="NCBI Taxonomy" id="47678"/>
    <lineage>
        <taxon>Bacteria</taxon>
        <taxon>Pseudomonadati</taxon>
        <taxon>Bacteroidota</taxon>
        <taxon>Bacteroidia</taxon>
        <taxon>Bacteroidales</taxon>
        <taxon>Bacteroidaceae</taxon>
        <taxon>Bacteroides</taxon>
    </lineage>
</organism>
<reference evidence="5 6" key="1">
    <citation type="submission" date="2018-08" db="EMBL/GenBank/DDBJ databases">
        <title>A genome reference for cultivated species of the human gut microbiota.</title>
        <authorList>
            <person name="Zou Y."/>
            <person name="Xue W."/>
            <person name="Luo G."/>
        </authorList>
    </citation>
    <scope>NUCLEOTIDE SEQUENCE [LARGE SCALE GENOMIC DNA]</scope>
    <source>
        <strain evidence="3 5">AF24-29LB</strain>
        <strain evidence="4 6">AM31-16AC</strain>
    </source>
</reference>
<comment type="caution">
    <text evidence="3">The sequence shown here is derived from an EMBL/GenBank/DDBJ whole genome shotgun (WGS) entry which is preliminary data.</text>
</comment>
<protein>
    <recommendedName>
        <fullName evidence="2">F5/8 type C domain-containing protein</fullName>
    </recommendedName>
</protein>
<evidence type="ECO:0000313" key="4">
    <source>
        <dbReference type="EMBL" id="RHD49317.1"/>
    </source>
</evidence>
<feature type="domain" description="F5/8 type C" evidence="2">
    <location>
        <begin position="242"/>
        <end position="361"/>
    </location>
</feature>
<dbReference type="Proteomes" id="UP000284689">
    <property type="component" value="Unassembled WGS sequence"/>
</dbReference>
<evidence type="ECO:0000313" key="3">
    <source>
        <dbReference type="EMBL" id="RGR66792.1"/>
    </source>
</evidence>
<dbReference type="InterPro" id="IPR000421">
    <property type="entry name" value="FA58C"/>
</dbReference>
<proteinExistence type="predicted"/>
<gene>
    <name evidence="4" type="ORF">DW794_08905</name>
    <name evidence="3" type="ORF">DWY26_19865</name>
</gene>
<dbReference type="AlphaFoldDB" id="A0A412FF68"/>